<dbReference type="InterPro" id="IPR029058">
    <property type="entry name" value="AB_hydrolase_fold"/>
</dbReference>
<proteinExistence type="predicted"/>
<dbReference type="PANTHER" id="PTHR43056:SF5">
    <property type="entry name" value="PEPTIDASE S9 PROLYL OLIGOPEPTIDASE CATALYTIC DOMAIN-CONTAINING PROTEIN"/>
    <property type="match status" value="1"/>
</dbReference>
<dbReference type="InterPro" id="IPR001375">
    <property type="entry name" value="Peptidase_S9_cat"/>
</dbReference>
<reference evidence="4" key="1">
    <citation type="submission" date="2017-02" db="UniProtKB">
        <authorList>
            <consortium name="WormBaseParasite"/>
        </authorList>
    </citation>
    <scope>IDENTIFICATION</scope>
</reference>
<evidence type="ECO:0000313" key="4">
    <source>
        <dbReference type="WBParaSite" id="ASIM_0000481501-mRNA-1"/>
    </source>
</evidence>
<feature type="domain" description="Peptidase S9 prolyl oligopeptidase catalytic" evidence="1">
    <location>
        <begin position="133"/>
        <end position="292"/>
    </location>
</feature>
<dbReference type="InterPro" id="IPR050585">
    <property type="entry name" value="Xaa-Pro_dipeptidyl-ppase/CocE"/>
</dbReference>
<accession>A0A0M3JB41</accession>
<dbReference type="SUPFAM" id="SSF53474">
    <property type="entry name" value="alpha/beta-Hydrolases"/>
    <property type="match status" value="1"/>
</dbReference>
<evidence type="ECO:0000313" key="3">
    <source>
        <dbReference type="Proteomes" id="UP000267096"/>
    </source>
</evidence>
<sequence length="293" mass="32858">MNVSGKLVFKWWNGTLEHIETPLYTEFRSLDLNNQNIGYCIASGPRRSSSVIRIDIQSKKFQVTVIRESRDAKEIDKLDISIPTLVKFPSGDCTVSGWFYPPFSSSYKAAEGTLPPVVLFAHAGPTGAATESLNMKTQYFTSRGFAVFDVNYRGSTGFGTEFRNSLRKKWGLVDRDDMINAAQYLVDNRFVNKDRICMMGSSASGYLLLATIQNSSLIKAASSLYGVCDLIALTKDTHKFELGYNDQLIGKYPEEEHIYKQRSPVNKIDQINCPIVFFHGDRDTVVPLSQSIT</sequence>
<dbReference type="GO" id="GO:0006508">
    <property type="term" value="P:proteolysis"/>
    <property type="evidence" value="ECO:0007669"/>
    <property type="project" value="InterPro"/>
</dbReference>
<dbReference type="Gene3D" id="3.40.50.1820">
    <property type="entry name" value="alpha/beta hydrolase"/>
    <property type="match status" value="1"/>
</dbReference>
<organism evidence="4">
    <name type="scientific">Anisakis simplex</name>
    <name type="common">Herring worm</name>
    <dbReference type="NCBI Taxonomy" id="6269"/>
    <lineage>
        <taxon>Eukaryota</taxon>
        <taxon>Metazoa</taxon>
        <taxon>Ecdysozoa</taxon>
        <taxon>Nematoda</taxon>
        <taxon>Chromadorea</taxon>
        <taxon>Rhabditida</taxon>
        <taxon>Spirurina</taxon>
        <taxon>Ascaridomorpha</taxon>
        <taxon>Ascaridoidea</taxon>
        <taxon>Anisakidae</taxon>
        <taxon>Anisakis</taxon>
        <taxon>Anisakis simplex complex</taxon>
    </lineage>
</organism>
<reference evidence="2 3" key="2">
    <citation type="submission" date="2018-11" db="EMBL/GenBank/DDBJ databases">
        <authorList>
            <consortium name="Pathogen Informatics"/>
        </authorList>
    </citation>
    <scope>NUCLEOTIDE SEQUENCE [LARGE SCALE GENOMIC DNA]</scope>
</reference>
<dbReference type="WBParaSite" id="ASIM_0000481501-mRNA-1">
    <property type="protein sequence ID" value="ASIM_0000481501-mRNA-1"/>
    <property type="gene ID" value="ASIM_0000481501"/>
</dbReference>
<protein>
    <submittedName>
        <fullName evidence="4">Peptidase_S9 domain-containing protein</fullName>
    </submittedName>
</protein>
<evidence type="ECO:0000259" key="1">
    <source>
        <dbReference type="Pfam" id="PF00326"/>
    </source>
</evidence>
<dbReference type="GO" id="GO:0008236">
    <property type="term" value="F:serine-type peptidase activity"/>
    <property type="evidence" value="ECO:0007669"/>
    <property type="project" value="InterPro"/>
</dbReference>
<gene>
    <name evidence="2" type="ORF">ASIM_LOCUS4623</name>
</gene>
<name>A0A0M3JB41_ANISI</name>
<dbReference type="AlphaFoldDB" id="A0A0M3JB41"/>
<dbReference type="EMBL" id="UYRR01008239">
    <property type="protein sequence ID" value="VDK24194.1"/>
    <property type="molecule type" value="Genomic_DNA"/>
</dbReference>
<dbReference type="Proteomes" id="UP000267096">
    <property type="component" value="Unassembled WGS sequence"/>
</dbReference>
<dbReference type="OrthoDB" id="416344at2759"/>
<dbReference type="Pfam" id="PF00326">
    <property type="entry name" value="Peptidase_S9"/>
    <property type="match status" value="1"/>
</dbReference>
<keyword evidence="3" id="KW-1185">Reference proteome</keyword>
<dbReference type="PANTHER" id="PTHR43056">
    <property type="entry name" value="PEPTIDASE S9 PROLYL OLIGOPEPTIDASE"/>
    <property type="match status" value="1"/>
</dbReference>
<evidence type="ECO:0000313" key="2">
    <source>
        <dbReference type="EMBL" id="VDK24194.1"/>
    </source>
</evidence>